<evidence type="ECO:0000256" key="1">
    <source>
        <dbReference type="SAM" id="MobiDB-lite"/>
    </source>
</evidence>
<keyword evidence="2" id="KW-0472">Membrane</keyword>
<proteinExistence type="predicted"/>
<name>A0A383RQT5_9PSED</name>
<keyword evidence="2" id="KW-1133">Transmembrane helix</keyword>
<evidence type="ECO:0000313" key="4">
    <source>
        <dbReference type="Proteomes" id="UP000263595"/>
    </source>
</evidence>
<accession>A0A383RQT5</accession>
<organism evidence="3 4">
    <name type="scientific">Pseudomonas reidholzensis</name>
    <dbReference type="NCBI Taxonomy" id="1785162"/>
    <lineage>
        <taxon>Bacteria</taxon>
        <taxon>Pseudomonadati</taxon>
        <taxon>Pseudomonadota</taxon>
        <taxon>Gammaproteobacteria</taxon>
        <taxon>Pseudomonadales</taxon>
        <taxon>Pseudomonadaceae</taxon>
        <taxon>Pseudomonas</taxon>
    </lineage>
</organism>
<dbReference type="OrthoDB" id="7030082at2"/>
<evidence type="ECO:0000313" key="3">
    <source>
        <dbReference type="EMBL" id="SYX89123.1"/>
    </source>
</evidence>
<keyword evidence="4" id="KW-1185">Reference proteome</keyword>
<feature type="region of interest" description="Disordered" evidence="1">
    <location>
        <begin position="71"/>
        <end position="93"/>
    </location>
</feature>
<sequence>MNIQKSLSPLTLIAIFAGIVEASALASLPFLSEQSQTVYTWFLVGFPFFLTILFFLTLNFNHQTLYLPHEGGDKPEPAAGRSGHAGESSSLALSGPQANELIAAQLLRILAETHPSPRNWTLYNLDARVCIKLSVAPLGDSEGPGGF</sequence>
<dbReference type="Proteomes" id="UP000263595">
    <property type="component" value="Unassembled WGS sequence"/>
</dbReference>
<feature type="transmembrane region" description="Helical" evidence="2">
    <location>
        <begin position="38"/>
        <end position="58"/>
    </location>
</feature>
<dbReference type="RefSeq" id="WP_119139211.1">
    <property type="nucleotide sequence ID" value="NZ_CBCSFL010000056.1"/>
</dbReference>
<dbReference type="AlphaFoldDB" id="A0A383RQT5"/>
<evidence type="ECO:0000256" key="2">
    <source>
        <dbReference type="SAM" id="Phobius"/>
    </source>
</evidence>
<protein>
    <submittedName>
        <fullName evidence="3">Putative membrane protein</fullName>
    </submittedName>
</protein>
<dbReference type="EMBL" id="UNOZ01000008">
    <property type="protein sequence ID" value="SYX89123.1"/>
    <property type="molecule type" value="Genomic_DNA"/>
</dbReference>
<gene>
    <name evidence="3" type="ORF">CCOS865_01363</name>
</gene>
<reference evidence="4" key="1">
    <citation type="submission" date="2018-08" db="EMBL/GenBank/DDBJ databases">
        <authorList>
            <person name="Blom J."/>
        </authorList>
    </citation>
    <scope>NUCLEOTIDE SEQUENCE [LARGE SCALE GENOMIC DNA]</scope>
    <source>
        <strain evidence="4">CCOS 865</strain>
    </source>
</reference>
<keyword evidence="2" id="KW-0812">Transmembrane</keyword>